<accession>A0A8C4RHY3</accession>
<keyword evidence="4" id="KW-0479">Metal-binding</keyword>
<keyword evidence="8" id="KW-0805">Transcription regulation</keyword>
<evidence type="ECO:0000256" key="10">
    <source>
        <dbReference type="ARBA" id="ARBA00023163"/>
    </source>
</evidence>
<reference evidence="15" key="3">
    <citation type="submission" date="2025-09" db="UniProtKB">
        <authorList>
            <consortium name="Ensembl"/>
        </authorList>
    </citation>
    <scope>IDENTIFICATION</scope>
</reference>
<feature type="domain" description="C2H2-type" evidence="14">
    <location>
        <begin position="677"/>
        <end position="704"/>
    </location>
</feature>
<dbReference type="FunFam" id="3.30.160.60:FF:000771">
    <property type="entry name" value="zinc finger protein 648"/>
    <property type="match status" value="1"/>
</dbReference>
<evidence type="ECO:0000313" key="15">
    <source>
        <dbReference type="Ensembl" id="ENSECRP00000002401.1"/>
    </source>
</evidence>
<reference evidence="15" key="2">
    <citation type="submission" date="2025-08" db="UniProtKB">
        <authorList>
            <consortium name="Ensembl"/>
        </authorList>
    </citation>
    <scope>IDENTIFICATION</scope>
</reference>
<comment type="similarity">
    <text evidence="3">Belongs to the krueppel C2H2-type zinc-finger protein family.</text>
</comment>
<comment type="subcellular location">
    <subcellularLocation>
        <location evidence="2">Nucleus</location>
    </subcellularLocation>
</comment>
<dbReference type="PROSITE" id="PS50157">
    <property type="entry name" value="ZINC_FINGER_C2H2_2"/>
    <property type="match status" value="10"/>
</dbReference>
<dbReference type="GO" id="GO:0000981">
    <property type="term" value="F:DNA-binding transcription factor activity, RNA polymerase II-specific"/>
    <property type="evidence" value="ECO:0007669"/>
    <property type="project" value="TreeGrafter"/>
</dbReference>
<dbReference type="PANTHER" id="PTHR23235:SF152">
    <property type="entry name" value="SI:DKEY-210J14.3"/>
    <property type="match status" value="1"/>
</dbReference>
<evidence type="ECO:0000259" key="14">
    <source>
        <dbReference type="PROSITE" id="PS50157"/>
    </source>
</evidence>
<dbReference type="Pfam" id="PF13912">
    <property type="entry name" value="zf-C2H2_6"/>
    <property type="match status" value="1"/>
</dbReference>
<dbReference type="PANTHER" id="PTHR23235">
    <property type="entry name" value="KRUEPPEL-LIKE TRANSCRIPTION FACTOR"/>
    <property type="match status" value="1"/>
</dbReference>
<feature type="region of interest" description="Disordered" evidence="13">
    <location>
        <begin position="443"/>
        <end position="465"/>
    </location>
</feature>
<feature type="domain" description="C2H2-type" evidence="14">
    <location>
        <begin position="789"/>
        <end position="816"/>
    </location>
</feature>
<dbReference type="InterPro" id="IPR036236">
    <property type="entry name" value="Znf_C2H2_sf"/>
</dbReference>
<dbReference type="Proteomes" id="UP000694620">
    <property type="component" value="Chromosome 1"/>
</dbReference>
<dbReference type="GeneTree" id="ENSGT00940000162179"/>
<dbReference type="GO" id="GO:0008270">
    <property type="term" value="F:zinc ion binding"/>
    <property type="evidence" value="ECO:0007669"/>
    <property type="project" value="UniProtKB-KW"/>
</dbReference>
<dbReference type="FunFam" id="3.30.160.60:FF:002343">
    <property type="entry name" value="Zinc finger protein 33A"/>
    <property type="match status" value="5"/>
</dbReference>
<name>A0A8C4RHY3_ERPCA</name>
<evidence type="ECO:0000256" key="2">
    <source>
        <dbReference type="ARBA" id="ARBA00004123"/>
    </source>
</evidence>
<dbReference type="PROSITE" id="PS00028">
    <property type="entry name" value="ZINC_FINGER_C2H2_1"/>
    <property type="match status" value="10"/>
</dbReference>
<feature type="domain" description="C2H2-type" evidence="14">
    <location>
        <begin position="817"/>
        <end position="844"/>
    </location>
</feature>
<dbReference type="FunFam" id="3.30.160.60:FF:001171">
    <property type="entry name" value="Zinc finger protein 236"/>
    <property type="match status" value="1"/>
</dbReference>
<feature type="domain" description="C2H2-type" evidence="14">
    <location>
        <begin position="733"/>
        <end position="760"/>
    </location>
</feature>
<dbReference type="Ensembl" id="ENSECRT00000002430.1">
    <property type="protein sequence ID" value="ENSECRP00000002401.1"/>
    <property type="gene ID" value="ENSECRG00000001643.1"/>
</dbReference>
<feature type="domain" description="C2H2-type" evidence="14">
    <location>
        <begin position="565"/>
        <end position="592"/>
    </location>
</feature>
<protein>
    <submittedName>
        <fullName evidence="15">Zinc finger protein 260-like</fullName>
    </submittedName>
</protein>
<sequence length="850" mass="97479">MDKTCHTVLEPKQVGFKCEEDLTGDWKNDRDEGFLCLATMENKTVHIKLEDCESEFYNQKQTSLHIKKEYCEQEAVVNKSVFLDIQKNGLVSEVKKEALKPERDSHPDELVTELDCNHNGHCEQQENSGQMKLEPLESEMKRNEKTTPSEKVEGAIFSSALMDTMEKTCHTVLEPKQVGFKCEEDLTENWKNDRDEGSLCLTTTENKTVHIKLEDCESEFYNQKQTSLHIKKEDCEQEAVVNKSLSLDIQKNRIVSEVKKEALKPERDSHPDELVTELDCNFNGHREQQENSGRMKLEPLESEMKRNGKTTLSEKVEDDIFHSALMDTMKKTYTTVLGRKEVGYKCEEGLTEDMKNDREEGSLCLATMENNNVHIKVEDCEQEAKVDKALCFDIQENRLVNDVKKEILNPECDSHPNELVTELDCNYNRHCVHQENSGQVKVEPLGSDMKRNEKTPSEKDLEESNSFSHSSLAHNFLQSTPECKCCDEKMKKMMFESSESLPIPSVKCNYLPVVKLTRIDAICGEHQVQNTIRQSLRISSECGENVKCKTDYKANQELNMISKPYSCSECGKNFSSIKNVKRHAIIHSAEKPHCCVKCGKQFSQIGNLQSHTRTHTGERPYRCSECGKRFSGLSNLRRHTRIHTGEKPYCCPECGKCFSDVSSLYGHKKSHSSEKPYTCLECGKCFSQISYLHKHTSTHSKEKRYTCSECGKQFSQLAYLRSHMRIHTGEKRFCCSDCGKRFSKVSHLKTHRRIHTGEKPYSCFECGRRFSYNNSLRTHSRVHTGEKPYACTECGNRFTDSSSLWKHLKLHSGVKPHCCAVCGKGFMQISHLQRHTRVHAKKKSKQTCTS</sequence>
<feature type="domain" description="C2H2-type" evidence="14">
    <location>
        <begin position="649"/>
        <end position="676"/>
    </location>
</feature>
<dbReference type="GO" id="GO:0000978">
    <property type="term" value="F:RNA polymerase II cis-regulatory region sequence-specific DNA binding"/>
    <property type="evidence" value="ECO:0007669"/>
    <property type="project" value="TreeGrafter"/>
</dbReference>
<feature type="compositionally biased region" description="Basic and acidic residues" evidence="13">
    <location>
        <begin position="448"/>
        <end position="459"/>
    </location>
</feature>
<evidence type="ECO:0000256" key="5">
    <source>
        <dbReference type="ARBA" id="ARBA00022737"/>
    </source>
</evidence>
<feature type="domain" description="C2H2-type" evidence="14">
    <location>
        <begin position="705"/>
        <end position="732"/>
    </location>
</feature>
<evidence type="ECO:0000256" key="11">
    <source>
        <dbReference type="ARBA" id="ARBA00023242"/>
    </source>
</evidence>
<keyword evidence="11" id="KW-0539">Nucleus</keyword>
<organism evidence="15 16">
    <name type="scientific">Erpetoichthys calabaricus</name>
    <name type="common">Rope fish</name>
    <name type="synonym">Calamoichthys calabaricus</name>
    <dbReference type="NCBI Taxonomy" id="27687"/>
    <lineage>
        <taxon>Eukaryota</taxon>
        <taxon>Metazoa</taxon>
        <taxon>Chordata</taxon>
        <taxon>Craniata</taxon>
        <taxon>Vertebrata</taxon>
        <taxon>Euteleostomi</taxon>
        <taxon>Actinopterygii</taxon>
        <taxon>Polypteriformes</taxon>
        <taxon>Polypteridae</taxon>
        <taxon>Erpetoichthys</taxon>
    </lineage>
</organism>
<evidence type="ECO:0000256" key="13">
    <source>
        <dbReference type="SAM" id="MobiDB-lite"/>
    </source>
</evidence>
<evidence type="ECO:0000256" key="12">
    <source>
        <dbReference type="PROSITE-ProRule" id="PRU00042"/>
    </source>
</evidence>
<keyword evidence="16" id="KW-1185">Reference proteome</keyword>
<evidence type="ECO:0000256" key="1">
    <source>
        <dbReference type="ARBA" id="ARBA00003767"/>
    </source>
</evidence>
<keyword evidence="5" id="KW-0677">Repeat</keyword>
<comment type="function">
    <text evidence="1">May be involved in transcriptional regulation.</text>
</comment>
<dbReference type="FunFam" id="3.30.160.60:FF:000646">
    <property type="entry name" value="Myeloid zinc finger 1"/>
    <property type="match status" value="1"/>
</dbReference>
<dbReference type="InterPro" id="IPR013087">
    <property type="entry name" value="Znf_C2H2_type"/>
</dbReference>
<feature type="domain" description="C2H2-type" evidence="14">
    <location>
        <begin position="593"/>
        <end position="620"/>
    </location>
</feature>
<dbReference type="SUPFAM" id="SSF57667">
    <property type="entry name" value="beta-beta-alpha zinc fingers"/>
    <property type="match status" value="6"/>
</dbReference>
<dbReference type="FunFam" id="3.30.160.60:FF:001177">
    <property type="entry name" value="Zinc finger protein 33A"/>
    <property type="match status" value="1"/>
</dbReference>
<evidence type="ECO:0000256" key="6">
    <source>
        <dbReference type="ARBA" id="ARBA00022771"/>
    </source>
</evidence>
<dbReference type="SMART" id="SM00355">
    <property type="entry name" value="ZnF_C2H2"/>
    <property type="match status" value="10"/>
</dbReference>
<proteinExistence type="inferred from homology"/>
<evidence type="ECO:0000256" key="7">
    <source>
        <dbReference type="ARBA" id="ARBA00022833"/>
    </source>
</evidence>
<keyword evidence="6 12" id="KW-0863">Zinc-finger</keyword>
<dbReference type="GO" id="GO:0005634">
    <property type="term" value="C:nucleus"/>
    <property type="evidence" value="ECO:0007669"/>
    <property type="project" value="UniProtKB-SubCell"/>
</dbReference>
<evidence type="ECO:0000256" key="3">
    <source>
        <dbReference type="ARBA" id="ARBA00006991"/>
    </source>
</evidence>
<feature type="domain" description="C2H2-type" evidence="14">
    <location>
        <begin position="621"/>
        <end position="648"/>
    </location>
</feature>
<dbReference type="FunFam" id="3.30.160.60:FF:000912">
    <property type="entry name" value="Zinc finger protein 660"/>
    <property type="match status" value="1"/>
</dbReference>
<evidence type="ECO:0000256" key="9">
    <source>
        <dbReference type="ARBA" id="ARBA00023125"/>
    </source>
</evidence>
<dbReference type="Gene3D" id="3.30.160.60">
    <property type="entry name" value="Classic Zinc Finger"/>
    <property type="match status" value="10"/>
</dbReference>
<evidence type="ECO:0000313" key="16">
    <source>
        <dbReference type="Proteomes" id="UP000694620"/>
    </source>
</evidence>
<keyword evidence="10" id="KW-0804">Transcription</keyword>
<dbReference type="AlphaFoldDB" id="A0A8C4RHY3"/>
<reference evidence="15" key="1">
    <citation type="submission" date="2021-06" db="EMBL/GenBank/DDBJ databases">
        <authorList>
            <consortium name="Wellcome Sanger Institute Data Sharing"/>
        </authorList>
    </citation>
    <scope>NUCLEOTIDE SEQUENCE [LARGE SCALE GENOMIC DNA]</scope>
</reference>
<keyword evidence="7" id="KW-0862">Zinc</keyword>
<evidence type="ECO:0000256" key="8">
    <source>
        <dbReference type="ARBA" id="ARBA00023015"/>
    </source>
</evidence>
<feature type="domain" description="C2H2-type" evidence="14">
    <location>
        <begin position="761"/>
        <end position="788"/>
    </location>
</feature>
<keyword evidence="9" id="KW-0238">DNA-binding</keyword>
<dbReference type="Pfam" id="PF00096">
    <property type="entry name" value="zf-C2H2"/>
    <property type="match status" value="8"/>
</dbReference>
<evidence type="ECO:0000256" key="4">
    <source>
        <dbReference type="ARBA" id="ARBA00022723"/>
    </source>
</evidence>